<evidence type="ECO:0000256" key="2">
    <source>
        <dbReference type="ARBA" id="ARBA00022737"/>
    </source>
</evidence>
<keyword evidence="1" id="KW-0808">Transferase</keyword>
<evidence type="ECO:0008006" key="6">
    <source>
        <dbReference type="Google" id="ProtNLM"/>
    </source>
</evidence>
<dbReference type="STRING" id="1449350.OCH239_12645"/>
<accession>X7EBH2</accession>
<reference evidence="4 5" key="1">
    <citation type="submission" date="2014-01" db="EMBL/GenBank/DDBJ databases">
        <title>Roseivivax halodurans JCM 10272 Genome Sequencing.</title>
        <authorList>
            <person name="Lai Q."/>
            <person name="Li G."/>
            <person name="Shao Z."/>
        </authorList>
    </citation>
    <scope>NUCLEOTIDE SEQUENCE [LARGE SCALE GENOMIC DNA]</scope>
    <source>
        <strain evidence="4 5">JCM 10272</strain>
    </source>
</reference>
<dbReference type="EMBL" id="JALZ01000032">
    <property type="protein sequence ID" value="ETX13220.1"/>
    <property type="molecule type" value="Genomic_DNA"/>
</dbReference>
<dbReference type="GO" id="GO:0016746">
    <property type="term" value="F:acyltransferase activity"/>
    <property type="evidence" value="ECO:0007669"/>
    <property type="project" value="UniProtKB-KW"/>
</dbReference>
<dbReference type="InterPro" id="IPR051159">
    <property type="entry name" value="Hexapeptide_acetyltransf"/>
</dbReference>
<dbReference type="PROSITE" id="PS00101">
    <property type="entry name" value="HEXAPEP_TRANSFERASES"/>
    <property type="match status" value="1"/>
</dbReference>
<evidence type="ECO:0000256" key="3">
    <source>
        <dbReference type="ARBA" id="ARBA00023315"/>
    </source>
</evidence>
<dbReference type="CDD" id="cd04647">
    <property type="entry name" value="LbH_MAT_like"/>
    <property type="match status" value="1"/>
</dbReference>
<comment type="caution">
    <text evidence="4">The sequence shown here is derived from an EMBL/GenBank/DDBJ whole genome shotgun (WGS) entry which is preliminary data.</text>
</comment>
<dbReference type="eggNOG" id="COG0110">
    <property type="taxonomic scope" value="Bacteria"/>
</dbReference>
<keyword evidence="5" id="KW-1185">Reference proteome</keyword>
<dbReference type="Proteomes" id="UP000022447">
    <property type="component" value="Unassembled WGS sequence"/>
</dbReference>
<dbReference type="Gene3D" id="2.160.10.10">
    <property type="entry name" value="Hexapeptide repeat proteins"/>
    <property type="match status" value="1"/>
</dbReference>
<dbReference type="Pfam" id="PF00132">
    <property type="entry name" value="Hexapep"/>
    <property type="match status" value="1"/>
</dbReference>
<keyword evidence="3" id="KW-0012">Acyltransferase</keyword>
<keyword evidence="2" id="KW-0677">Repeat</keyword>
<gene>
    <name evidence="4" type="ORF">OCH239_12645</name>
</gene>
<evidence type="ECO:0000256" key="1">
    <source>
        <dbReference type="ARBA" id="ARBA00022679"/>
    </source>
</evidence>
<sequence length="109" mass="11142">MQIGAHCALWAGRSTGRIEVGARTTFGPSCFITAADYGLHAGTRITDQPMTERDVIFGPDCWIGTKAVITAGITIGEGAVIGAGSVVTKDVPAGAIAAGVPAKVLKMRD</sequence>
<evidence type="ECO:0000313" key="5">
    <source>
        <dbReference type="Proteomes" id="UP000022447"/>
    </source>
</evidence>
<dbReference type="SUPFAM" id="SSF51161">
    <property type="entry name" value="Trimeric LpxA-like enzymes"/>
    <property type="match status" value="1"/>
</dbReference>
<name>X7EBH2_9RHOB</name>
<dbReference type="PATRIC" id="fig|1449350.3.peg.3590"/>
<dbReference type="AlphaFoldDB" id="X7EBH2"/>
<dbReference type="PANTHER" id="PTHR23416">
    <property type="entry name" value="SIALIC ACID SYNTHASE-RELATED"/>
    <property type="match status" value="1"/>
</dbReference>
<protein>
    <recommendedName>
        <fullName evidence="6">Acetyltransferase</fullName>
    </recommendedName>
</protein>
<proteinExistence type="predicted"/>
<organism evidence="4 5">
    <name type="scientific">Roseivivax halodurans JCM 10272</name>
    <dbReference type="NCBI Taxonomy" id="1449350"/>
    <lineage>
        <taxon>Bacteria</taxon>
        <taxon>Pseudomonadati</taxon>
        <taxon>Pseudomonadota</taxon>
        <taxon>Alphaproteobacteria</taxon>
        <taxon>Rhodobacterales</taxon>
        <taxon>Roseobacteraceae</taxon>
        <taxon>Roseivivax</taxon>
    </lineage>
</organism>
<dbReference type="InterPro" id="IPR011004">
    <property type="entry name" value="Trimer_LpxA-like_sf"/>
</dbReference>
<dbReference type="InterPro" id="IPR018357">
    <property type="entry name" value="Hexapep_transf_CS"/>
</dbReference>
<evidence type="ECO:0000313" key="4">
    <source>
        <dbReference type="EMBL" id="ETX13220.1"/>
    </source>
</evidence>
<dbReference type="InterPro" id="IPR001451">
    <property type="entry name" value="Hexapep"/>
</dbReference>